<sequence>MKHDFPKRPREPAPSDCCGSGCTRCVWDVYFDEMMKYEERMQNTVIKDEFADGDVKGGCDSSSDDDDNDDSDGDGVSSNYVGSVVVKYIDIPNDEGRCVTAATSISTILGRFSDVVDVHAVASSSRGDSGAHSPVGNQDIHVLDVVLGETDGFEKLKLPLLPLPGDVVEIFRPNDYSVGNCEQNGEVEKLCDRLGVSPNQWCELYRSPFVPPGHFPPWLPLQQPVQIRTLLAYFVDIGSCSYILRPTFLQTLFRVATSVKGVLPDSLTPESRDMLELLKVCGSSEVAPLIYKATVGGNATPCFPRLIDVLNVFSFVNFPLARLLEVSGPLRARKFSVANYTLSETADRQGGSCLGSVQLCLRGVDVAKTESAVEKECTSEPAHIFAGLLRGAALRRCTEGGNGGNHFTGHVSNPLCYFHSRQHALRLYVGTKLFGMSSFAKNLNRAITPVRLSTGLSPVPTMLPWVILVGAGTGIAPLMSAVNELVRRRADGSAVERCSTKCWVVYGARNFSELVYHEQLQEALRLGAISRYEVALSRSTAGEHPRYVTDVLESHAEFIRSELLERSGWMFACGPLSAMRSLRERMTAKILRAADDDESVSEQRIRYLEGTEHLVFDIWGSVGLFS</sequence>
<dbReference type="OrthoDB" id="1856718at2759"/>
<dbReference type="SUPFAM" id="SSF52343">
    <property type="entry name" value="Ferredoxin reductase-like, C-terminal NADP-linked domain"/>
    <property type="match status" value="1"/>
</dbReference>
<dbReference type="GeneID" id="23865221"/>
<dbReference type="InterPro" id="IPR001433">
    <property type="entry name" value="OxRdtase_FAD/NAD-bd"/>
</dbReference>
<dbReference type="GO" id="GO:0050660">
    <property type="term" value="F:flavin adenine dinucleotide binding"/>
    <property type="evidence" value="ECO:0007669"/>
    <property type="project" value="TreeGrafter"/>
</dbReference>
<dbReference type="KEGG" id="tbg:TbgDal_X19650"/>
<organism evidence="7 8">
    <name type="scientific">Trypanosoma brucei gambiense (strain MHOM/CI/86/DAL972)</name>
    <dbReference type="NCBI Taxonomy" id="679716"/>
    <lineage>
        <taxon>Eukaryota</taxon>
        <taxon>Discoba</taxon>
        <taxon>Euglenozoa</taxon>
        <taxon>Kinetoplastea</taxon>
        <taxon>Metakinetoplastina</taxon>
        <taxon>Trypanosomatida</taxon>
        <taxon>Trypanosomatidae</taxon>
        <taxon>Trypanosoma</taxon>
    </lineage>
</organism>
<evidence type="ECO:0000313" key="7">
    <source>
        <dbReference type="EMBL" id="CBH16857.1"/>
    </source>
</evidence>
<feature type="domain" description="Oxidoreductase-like" evidence="6">
    <location>
        <begin position="6"/>
        <end position="43"/>
    </location>
</feature>
<dbReference type="Proteomes" id="UP000002316">
    <property type="component" value="Chromosome 10"/>
</dbReference>
<name>D0A0U9_TRYB9</name>
<dbReference type="EMBL" id="FN554973">
    <property type="protein sequence ID" value="CBH16857.1"/>
    <property type="molecule type" value="Genomic_DNA"/>
</dbReference>
<keyword evidence="2" id="KW-0285">Flavoprotein</keyword>
<keyword evidence="3" id="KW-0288">FMN</keyword>
<reference evidence="8" key="1">
    <citation type="journal article" date="2010" name="PLoS Negl. Trop. Dis.">
        <title>The genome sequence of Trypanosoma brucei gambiense, causative agent of chronic human african trypanosomiasis.</title>
        <authorList>
            <person name="Jackson A.P."/>
            <person name="Sanders M."/>
            <person name="Berry A."/>
            <person name="McQuillan J."/>
            <person name="Aslett M.A."/>
            <person name="Quail M.A."/>
            <person name="Chukualim B."/>
            <person name="Capewell P."/>
            <person name="MacLeod A."/>
            <person name="Melville S.E."/>
            <person name="Gibson W."/>
            <person name="Barry J.D."/>
            <person name="Berriman M."/>
            <person name="Hertz-Fowler C."/>
        </authorList>
    </citation>
    <scope>NUCLEOTIDE SEQUENCE [LARGE SCALE GENOMIC DNA]</scope>
    <source>
        <strain evidence="8">MHOM/CI/86/DAL972</strain>
    </source>
</reference>
<evidence type="ECO:0000256" key="3">
    <source>
        <dbReference type="ARBA" id="ARBA00022643"/>
    </source>
</evidence>
<dbReference type="RefSeq" id="XP_011779121.1">
    <property type="nucleotide sequence ID" value="XM_011780819.1"/>
</dbReference>
<dbReference type="PANTHER" id="PTHR19384:SF128">
    <property type="entry name" value="NADPH OXIDOREDUCTASE A"/>
    <property type="match status" value="1"/>
</dbReference>
<feature type="domain" description="Oxidoreductase FAD/NAD(P)-binding" evidence="5">
    <location>
        <begin position="468"/>
        <end position="579"/>
    </location>
</feature>
<gene>
    <name evidence="7" type="ORF">TbgDal_X19650</name>
</gene>
<dbReference type="GO" id="GO:0005829">
    <property type="term" value="C:cytosol"/>
    <property type="evidence" value="ECO:0007669"/>
    <property type="project" value="TreeGrafter"/>
</dbReference>
<feature type="region of interest" description="Disordered" evidence="4">
    <location>
        <begin position="55"/>
        <end position="78"/>
    </location>
</feature>
<dbReference type="InterPro" id="IPR023173">
    <property type="entry name" value="NADPH_Cyt_P450_Rdtase_alpha"/>
</dbReference>
<proteinExistence type="predicted"/>
<dbReference type="Pfam" id="PF00175">
    <property type="entry name" value="NAD_binding_1"/>
    <property type="match status" value="1"/>
</dbReference>
<dbReference type="Gene3D" id="3.40.50.80">
    <property type="entry name" value="Nucleotide-binding domain of ferredoxin-NADP reductase (FNR) module"/>
    <property type="match status" value="1"/>
</dbReference>
<dbReference type="InterPro" id="IPR039261">
    <property type="entry name" value="FNR_nucleotide-bd"/>
</dbReference>
<evidence type="ECO:0000256" key="1">
    <source>
        <dbReference type="ARBA" id="ARBA00001917"/>
    </source>
</evidence>
<dbReference type="GO" id="GO:0016491">
    <property type="term" value="F:oxidoreductase activity"/>
    <property type="evidence" value="ECO:0007669"/>
    <property type="project" value="InterPro"/>
</dbReference>
<evidence type="ECO:0000259" key="5">
    <source>
        <dbReference type="Pfam" id="PF00175"/>
    </source>
</evidence>
<dbReference type="CDD" id="cd06182">
    <property type="entry name" value="CYPOR_like"/>
    <property type="match status" value="1"/>
</dbReference>
<dbReference type="InterPro" id="IPR017938">
    <property type="entry name" value="Riboflavin_synthase-like_b-brl"/>
</dbReference>
<dbReference type="AlphaFoldDB" id="D0A0U9"/>
<comment type="cofactor">
    <cofactor evidence="1">
        <name>FMN</name>
        <dbReference type="ChEBI" id="CHEBI:58210"/>
    </cofactor>
</comment>
<accession>D0A0U9</accession>
<protein>
    <submittedName>
        <fullName evidence="7">Oxidoreductase-protein, putative</fullName>
    </submittedName>
</protein>
<evidence type="ECO:0000259" key="6">
    <source>
        <dbReference type="Pfam" id="PF09791"/>
    </source>
</evidence>
<dbReference type="GO" id="GO:0010181">
    <property type="term" value="F:FMN binding"/>
    <property type="evidence" value="ECO:0007669"/>
    <property type="project" value="TreeGrafter"/>
</dbReference>
<dbReference type="Gene3D" id="1.20.990.10">
    <property type="entry name" value="NADPH-cytochrome p450 Reductase, Chain A, domain 3"/>
    <property type="match status" value="1"/>
</dbReference>
<dbReference type="Pfam" id="PF09791">
    <property type="entry name" value="Oxidored-like"/>
    <property type="match status" value="1"/>
</dbReference>
<dbReference type="InterPro" id="IPR019180">
    <property type="entry name" value="Oxidoreductase-like_N"/>
</dbReference>
<dbReference type="VEuPathDB" id="TriTrypDB:Tbg972.10.19650"/>
<dbReference type="PANTHER" id="PTHR19384">
    <property type="entry name" value="NITRIC OXIDE SYNTHASE-RELATED"/>
    <property type="match status" value="1"/>
</dbReference>
<dbReference type="SUPFAM" id="SSF63380">
    <property type="entry name" value="Riboflavin synthase domain-like"/>
    <property type="match status" value="1"/>
</dbReference>
<evidence type="ECO:0000313" key="8">
    <source>
        <dbReference type="Proteomes" id="UP000002316"/>
    </source>
</evidence>
<evidence type="ECO:0000256" key="4">
    <source>
        <dbReference type="SAM" id="MobiDB-lite"/>
    </source>
</evidence>
<feature type="compositionally biased region" description="Acidic residues" evidence="4">
    <location>
        <begin position="62"/>
        <end position="73"/>
    </location>
</feature>
<evidence type="ECO:0000256" key="2">
    <source>
        <dbReference type="ARBA" id="ARBA00022630"/>
    </source>
</evidence>